<sequence>MLVVQKAEFTQERRSEAGIRRTSGRSLLIRGQMPRAPTIIGANTWIFRATWWTPLPGSAGCRTSFVCDNTKLPIPGCPKRLAHRLSLICGLADGRPGFVFNTPPSNLAMASDFVNDFIMPSYPFPVRDGACLKHMGYGFIDNHRDNASDLWGSREWPCPYQTNPEVFRESTLDLPDVQWLAPGLSLGGPILPGPAMQPSREFRPLFWSVTPSV</sequence>
<evidence type="ECO:0000313" key="2">
    <source>
        <dbReference type="Proteomes" id="UP000719412"/>
    </source>
</evidence>
<evidence type="ECO:0000313" key="1">
    <source>
        <dbReference type="EMBL" id="KAH0809577.1"/>
    </source>
</evidence>
<organism evidence="1 2">
    <name type="scientific">Tenebrio molitor</name>
    <name type="common">Yellow mealworm beetle</name>
    <dbReference type="NCBI Taxonomy" id="7067"/>
    <lineage>
        <taxon>Eukaryota</taxon>
        <taxon>Metazoa</taxon>
        <taxon>Ecdysozoa</taxon>
        <taxon>Arthropoda</taxon>
        <taxon>Hexapoda</taxon>
        <taxon>Insecta</taxon>
        <taxon>Pterygota</taxon>
        <taxon>Neoptera</taxon>
        <taxon>Endopterygota</taxon>
        <taxon>Coleoptera</taxon>
        <taxon>Polyphaga</taxon>
        <taxon>Cucujiformia</taxon>
        <taxon>Tenebrionidae</taxon>
        <taxon>Tenebrio</taxon>
    </lineage>
</organism>
<comment type="caution">
    <text evidence="1">The sequence shown here is derived from an EMBL/GenBank/DDBJ whole genome shotgun (WGS) entry which is preliminary data.</text>
</comment>
<dbReference type="Proteomes" id="UP000719412">
    <property type="component" value="Unassembled WGS sequence"/>
</dbReference>
<dbReference type="EMBL" id="JABDTM020028046">
    <property type="protein sequence ID" value="KAH0809577.1"/>
    <property type="molecule type" value="Genomic_DNA"/>
</dbReference>
<name>A0A8J6H815_TENMO</name>
<gene>
    <name evidence="1" type="ORF">GEV33_013214</name>
</gene>
<dbReference type="AlphaFoldDB" id="A0A8J6H815"/>
<keyword evidence="2" id="KW-1185">Reference proteome</keyword>
<protein>
    <submittedName>
        <fullName evidence="1">Uncharacterized protein</fullName>
    </submittedName>
</protein>
<reference evidence="1" key="1">
    <citation type="journal article" date="2020" name="J Insects Food Feed">
        <title>The yellow mealworm (Tenebrio molitor) genome: a resource for the emerging insects as food and feed industry.</title>
        <authorList>
            <person name="Eriksson T."/>
            <person name="Andere A."/>
            <person name="Kelstrup H."/>
            <person name="Emery V."/>
            <person name="Picard C."/>
        </authorList>
    </citation>
    <scope>NUCLEOTIDE SEQUENCE</scope>
    <source>
        <strain evidence="1">Stoneville</strain>
        <tissue evidence="1">Whole head</tissue>
    </source>
</reference>
<proteinExistence type="predicted"/>
<reference evidence="1" key="2">
    <citation type="submission" date="2021-08" db="EMBL/GenBank/DDBJ databases">
        <authorList>
            <person name="Eriksson T."/>
        </authorList>
    </citation>
    <scope>NUCLEOTIDE SEQUENCE</scope>
    <source>
        <strain evidence="1">Stoneville</strain>
        <tissue evidence="1">Whole head</tissue>
    </source>
</reference>
<accession>A0A8J6H815</accession>